<protein>
    <submittedName>
        <fullName evidence="1">Uncharacterized protein</fullName>
    </submittedName>
</protein>
<dbReference type="EMBL" id="KQ976749">
    <property type="protein sequence ID" value="KYN08781.1"/>
    <property type="molecule type" value="Genomic_DNA"/>
</dbReference>
<dbReference type="Proteomes" id="UP000078542">
    <property type="component" value="Unassembled WGS sequence"/>
</dbReference>
<organism evidence="1 2">
    <name type="scientific">Cyphomyrmex costatus</name>
    <dbReference type="NCBI Taxonomy" id="456900"/>
    <lineage>
        <taxon>Eukaryota</taxon>
        <taxon>Metazoa</taxon>
        <taxon>Ecdysozoa</taxon>
        <taxon>Arthropoda</taxon>
        <taxon>Hexapoda</taxon>
        <taxon>Insecta</taxon>
        <taxon>Pterygota</taxon>
        <taxon>Neoptera</taxon>
        <taxon>Endopterygota</taxon>
        <taxon>Hymenoptera</taxon>
        <taxon>Apocrita</taxon>
        <taxon>Aculeata</taxon>
        <taxon>Formicoidea</taxon>
        <taxon>Formicidae</taxon>
        <taxon>Myrmicinae</taxon>
        <taxon>Cyphomyrmex</taxon>
    </lineage>
</organism>
<gene>
    <name evidence="1" type="ORF">ALC62_00237</name>
</gene>
<proteinExistence type="predicted"/>
<keyword evidence="2" id="KW-1185">Reference proteome</keyword>
<sequence>MHTESAFPCIRSHPQGFLNLVCFTSKDSKSGTPSKVLGDFTSNVSNSDTNSCLFLNKQNTNINIEKNQKESIERTKQKPITYVNELQKKHNSREFNKIMKLQLQQNNYDMKKKPTTLECKDNTKKSRYRYETIESKSDNINSAINFQARSMSELAAYKKRYYDTLLNAQKAKVAISNSLASPSGHLIAYDDPYYANYMCQQQHLLHQQRHLTARSQFSTYPTDLSGLSSVHHDQYSWTKSICKYLLLKQLRLQRQVRRYRDIRLF</sequence>
<evidence type="ECO:0000313" key="1">
    <source>
        <dbReference type="EMBL" id="KYN08781.1"/>
    </source>
</evidence>
<name>A0A195D7C8_9HYME</name>
<reference evidence="1 2" key="1">
    <citation type="submission" date="2016-03" db="EMBL/GenBank/DDBJ databases">
        <title>Cyphomyrmex costatus WGS genome.</title>
        <authorList>
            <person name="Nygaard S."/>
            <person name="Hu H."/>
            <person name="Boomsma J."/>
            <person name="Zhang G."/>
        </authorList>
    </citation>
    <scope>NUCLEOTIDE SEQUENCE [LARGE SCALE GENOMIC DNA]</scope>
    <source>
        <strain evidence="1">MS0001</strain>
        <tissue evidence="1">Whole body</tissue>
    </source>
</reference>
<accession>A0A195D7C8</accession>
<evidence type="ECO:0000313" key="2">
    <source>
        <dbReference type="Proteomes" id="UP000078542"/>
    </source>
</evidence>
<dbReference type="AlphaFoldDB" id="A0A195D7C8"/>